<keyword evidence="3" id="KW-0804">Transcription</keyword>
<keyword evidence="5" id="KW-0614">Plasmid</keyword>
<dbReference type="Gene3D" id="1.10.260.40">
    <property type="entry name" value="lambda repressor-like DNA-binding domains"/>
    <property type="match status" value="1"/>
</dbReference>
<sequence length="356" mass="37506">MTDRAPTLSDVAALAGVSYATADRVVNARGGVAEKSARRVRAAVRQLGYIRNVAAANLSQRRIYRFAVVLPAGPNAFFAHMRALLAEAQDRLAADRVALSIIEVPAFDAGALAARLMALAEDDLDGLALVGTDDAEVLTALAALRARGVAVVSLVSDLPDAARDAYVGIDNAVAGRTAARMIGLGHGGRAGRVLPIVGAVSAPDHAQRLNGLRAVLDQHYPTLTLAPEIEGRDRHEEVETQLTARLATDPAISAIYSIGAGNAGLIRVLEQWPGDRPHPFVVVHELVAHTRAALERGVIDLIIDQRPGDEIALALGRLREIADRTTPTRAAEPVVPALYVPENLPPATAASLAKET</sequence>
<dbReference type="SMART" id="SM00354">
    <property type="entry name" value="HTH_LACI"/>
    <property type="match status" value="1"/>
</dbReference>
<keyword evidence="6" id="KW-1185">Reference proteome</keyword>
<dbReference type="GO" id="GO:0000976">
    <property type="term" value="F:transcription cis-regulatory region binding"/>
    <property type="evidence" value="ECO:0007669"/>
    <property type="project" value="TreeGrafter"/>
</dbReference>
<dbReference type="RefSeq" id="WP_097374523.1">
    <property type="nucleotide sequence ID" value="NZ_CP021407.1"/>
</dbReference>
<dbReference type="InterPro" id="IPR000843">
    <property type="entry name" value="HTH_LacI"/>
</dbReference>
<dbReference type="PROSITE" id="PS50932">
    <property type="entry name" value="HTH_LACI_2"/>
    <property type="match status" value="1"/>
</dbReference>
<dbReference type="Pfam" id="PF13407">
    <property type="entry name" value="Peripla_BP_4"/>
    <property type="match status" value="1"/>
</dbReference>
<evidence type="ECO:0000256" key="3">
    <source>
        <dbReference type="ARBA" id="ARBA00023163"/>
    </source>
</evidence>
<dbReference type="PANTHER" id="PTHR30146:SF152">
    <property type="entry name" value="TRANSCRIPTIONAL REGULATORY PROTEIN"/>
    <property type="match status" value="1"/>
</dbReference>
<name>A0A291M4Q2_9RHOB</name>
<dbReference type="OrthoDB" id="9805774at2"/>
<gene>
    <name evidence="5" type="ORF">CBW24_17245</name>
</gene>
<dbReference type="SUPFAM" id="SSF47413">
    <property type="entry name" value="lambda repressor-like DNA-binding domains"/>
    <property type="match status" value="1"/>
</dbReference>
<dbReference type="KEGG" id="cmag:CBW24_17245"/>
<feature type="domain" description="HTH lacI-type" evidence="4">
    <location>
        <begin position="6"/>
        <end position="60"/>
    </location>
</feature>
<dbReference type="SUPFAM" id="SSF53822">
    <property type="entry name" value="Periplasmic binding protein-like I"/>
    <property type="match status" value="1"/>
</dbReference>
<dbReference type="InterPro" id="IPR025997">
    <property type="entry name" value="SBP_2_dom"/>
</dbReference>
<evidence type="ECO:0000259" key="4">
    <source>
        <dbReference type="PROSITE" id="PS50932"/>
    </source>
</evidence>
<proteinExistence type="predicted"/>
<keyword evidence="1" id="KW-0805">Transcription regulation</keyword>
<dbReference type="EMBL" id="CP021407">
    <property type="protein sequence ID" value="ATI43882.1"/>
    <property type="molecule type" value="Genomic_DNA"/>
</dbReference>
<geneLocation type="plasmid" evidence="6">
    <name>pdy25-c</name>
</geneLocation>
<accession>A0A291M4Q2</accession>
<dbReference type="Gene3D" id="3.40.50.2300">
    <property type="match status" value="2"/>
</dbReference>
<dbReference type="CDD" id="cd01392">
    <property type="entry name" value="HTH_LacI"/>
    <property type="match status" value="1"/>
</dbReference>
<organism evidence="5 6">
    <name type="scientific">Pacificitalea manganoxidans</name>
    <dbReference type="NCBI Taxonomy" id="1411902"/>
    <lineage>
        <taxon>Bacteria</taxon>
        <taxon>Pseudomonadati</taxon>
        <taxon>Pseudomonadota</taxon>
        <taxon>Alphaproteobacteria</taxon>
        <taxon>Rhodobacterales</taxon>
        <taxon>Paracoccaceae</taxon>
        <taxon>Pacificitalea</taxon>
    </lineage>
</organism>
<dbReference type="PANTHER" id="PTHR30146">
    <property type="entry name" value="LACI-RELATED TRANSCRIPTIONAL REPRESSOR"/>
    <property type="match status" value="1"/>
</dbReference>
<evidence type="ECO:0000256" key="2">
    <source>
        <dbReference type="ARBA" id="ARBA00023125"/>
    </source>
</evidence>
<dbReference type="AlphaFoldDB" id="A0A291M4Q2"/>
<dbReference type="PROSITE" id="PS00356">
    <property type="entry name" value="HTH_LACI_1"/>
    <property type="match status" value="1"/>
</dbReference>
<evidence type="ECO:0000256" key="1">
    <source>
        <dbReference type="ARBA" id="ARBA00023015"/>
    </source>
</evidence>
<dbReference type="Proteomes" id="UP000219050">
    <property type="component" value="Plasmid pDY25-C"/>
</dbReference>
<dbReference type="Pfam" id="PF00356">
    <property type="entry name" value="LacI"/>
    <property type="match status" value="1"/>
</dbReference>
<protein>
    <recommendedName>
        <fullName evidence="4">HTH lacI-type domain-containing protein</fullName>
    </recommendedName>
</protein>
<evidence type="ECO:0000313" key="6">
    <source>
        <dbReference type="Proteomes" id="UP000219050"/>
    </source>
</evidence>
<dbReference type="GO" id="GO:0003700">
    <property type="term" value="F:DNA-binding transcription factor activity"/>
    <property type="evidence" value="ECO:0007669"/>
    <property type="project" value="TreeGrafter"/>
</dbReference>
<dbReference type="CDD" id="cd06307">
    <property type="entry name" value="PBP1_sugar_binding"/>
    <property type="match status" value="1"/>
</dbReference>
<dbReference type="InterPro" id="IPR028082">
    <property type="entry name" value="Peripla_BP_I"/>
</dbReference>
<dbReference type="InterPro" id="IPR010982">
    <property type="entry name" value="Lambda_DNA-bd_dom_sf"/>
</dbReference>
<evidence type="ECO:0000313" key="5">
    <source>
        <dbReference type="EMBL" id="ATI43882.1"/>
    </source>
</evidence>
<keyword evidence="2" id="KW-0238">DNA-binding</keyword>
<reference evidence="5 6" key="1">
    <citation type="submission" date="2017-05" db="EMBL/GenBank/DDBJ databases">
        <title>Comparative genomic and metabolic analysis of manganese-oxidizing mechanisms in Celeribater manganoxidans DY25T: its adaption to the environment of polymetallic nodule.</title>
        <authorList>
            <person name="Wang X."/>
        </authorList>
    </citation>
    <scope>NUCLEOTIDE SEQUENCE [LARGE SCALE GENOMIC DNA]</scope>
    <source>
        <strain evidence="5 6">DY25</strain>
        <plasmid evidence="6">pdy25-c</plasmid>
    </source>
</reference>